<sequence>MKKLLLLFVGIFALLSCEVKNSYQEPEAGKDFSLVDEISVSVNTTENTRCLLYVGDPYVDGHLVGEPILIGYAPFTETVRIPKATDKLYLLMNGQMSTYSKGDIVVNKGVTRAESELSDALITAINNFYPEGIRNTPSDCYTECSDLIVGSEETEVWITYVGNGGAHLNNSLYYYTYTDEVNDYRDLDMKLVFDGTQTIGSKIALGKFTNCKIGFACSYSSGLYRYSTPRFNLGHNDILLTSGVIRTLVFGGKEYQTLGMEDQIPSGWFDQDYNDLLCLIESTPTLKPEIEIPVPELDPSKIVWQGMWLFEDNYPSQGDYDFNDVVVRFRIEESANIKNEVLAYIQVMATGANFNNSFGINGKIYVENLTGYMNVRKGSSRVETEVIQITLPKASEYIPMLNNGKATFDLNSYNVHSADFPNVLEIPSVDFKWCLENIRIDEAYPMYTKWADSGCKSYTDWYKGERKDDMVYME</sequence>
<dbReference type="RefSeq" id="WP_022392761.1">
    <property type="nucleotide sequence ID" value="NZ_QRZF01000018.1"/>
</dbReference>
<proteinExistence type="predicted"/>
<evidence type="ECO:0000313" key="3">
    <source>
        <dbReference type="Proteomes" id="UP000283850"/>
    </source>
</evidence>
<dbReference type="NCBIfam" id="TIGR04456">
    <property type="entry name" value="LruC_dom"/>
    <property type="match status" value="2"/>
</dbReference>
<reference evidence="2 3" key="1">
    <citation type="submission" date="2018-08" db="EMBL/GenBank/DDBJ databases">
        <title>A genome reference for cultivated species of the human gut microbiota.</title>
        <authorList>
            <person name="Zou Y."/>
            <person name="Xue W."/>
            <person name="Luo G."/>
        </authorList>
    </citation>
    <scope>NUCLEOTIDE SEQUENCE [LARGE SCALE GENOMIC DNA]</scope>
    <source>
        <strain evidence="2 3">AF14-32</strain>
    </source>
</reference>
<feature type="domain" description="DUF4842" evidence="1">
    <location>
        <begin position="412"/>
        <end position="462"/>
    </location>
</feature>
<dbReference type="Pfam" id="PF16130">
    <property type="entry name" value="DUF4842"/>
    <property type="match status" value="1"/>
</dbReference>
<comment type="caution">
    <text evidence="2">The sequence shown here is derived from an EMBL/GenBank/DDBJ whole genome shotgun (WGS) entry which is preliminary data.</text>
</comment>
<organism evidence="2 3">
    <name type="scientific">Bacteroides intestinalis</name>
    <dbReference type="NCBI Taxonomy" id="329854"/>
    <lineage>
        <taxon>Bacteria</taxon>
        <taxon>Pseudomonadati</taxon>
        <taxon>Bacteroidota</taxon>
        <taxon>Bacteroidia</taxon>
        <taxon>Bacteroidales</taxon>
        <taxon>Bacteroidaceae</taxon>
        <taxon>Bacteroides</taxon>
    </lineage>
</organism>
<protein>
    <submittedName>
        <fullName evidence="2">LruC domain-containing protein</fullName>
    </submittedName>
</protein>
<gene>
    <name evidence="2" type="ORF">DWW10_20060</name>
</gene>
<accession>A0A412XWB6</accession>
<name>A0A412XWB6_9BACE</name>
<dbReference type="AlphaFoldDB" id="A0A412XWB6"/>
<dbReference type="PROSITE" id="PS51257">
    <property type="entry name" value="PROKAR_LIPOPROTEIN"/>
    <property type="match status" value="1"/>
</dbReference>
<evidence type="ECO:0000313" key="2">
    <source>
        <dbReference type="EMBL" id="RGV49504.1"/>
    </source>
</evidence>
<dbReference type="InterPro" id="IPR031025">
    <property type="entry name" value="LruC_dom"/>
</dbReference>
<dbReference type="InterPro" id="IPR032295">
    <property type="entry name" value="DUF4842"/>
</dbReference>
<dbReference type="EMBL" id="QRZF01000018">
    <property type="protein sequence ID" value="RGV49504.1"/>
    <property type="molecule type" value="Genomic_DNA"/>
</dbReference>
<evidence type="ECO:0000259" key="1">
    <source>
        <dbReference type="Pfam" id="PF16130"/>
    </source>
</evidence>
<dbReference type="Proteomes" id="UP000283850">
    <property type="component" value="Unassembled WGS sequence"/>
</dbReference>